<proteinExistence type="predicted"/>
<dbReference type="AlphaFoldDB" id="A0A437AF01"/>
<protein>
    <submittedName>
        <fullName evidence="1">Uncharacterized protein</fullName>
    </submittedName>
</protein>
<dbReference type="EMBL" id="SAEB01000001">
    <property type="protein sequence ID" value="RVD89701.1"/>
    <property type="molecule type" value="Genomic_DNA"/>
</dbReference>
<evidence type="ECO:0000313" key="1">
    <source>
        <dbReference type="EMBL" id="RVD89701.1"/>
    </source>
</evidence>
<accession>A0A437AF01</accession>
<gene>
    <name evidence="1" type="ORF">DFL_000696</name>
</gene>
<evidence type="ECO:0000313" key="2">
    <source>
        <dbReference type="Proteomes" id="UP000283090"/>
    </source>
</evidence>
<sequence>MLLSAGLGLTTDEDPKEIYYIRKTVARKLIEDQIGQPSEAKTQSFRFLANWMTEMREMGGSLDQSIGVIVDEYTRCFKIFHPIIEPSKLHHCLWKFMIEDFQNLGSKRSNSIPLPSDTGDIVGSIGDYLEAVAKNPNVDDTCRDLASVRASEYLIRLFGARDGDSLDFVTI</sequence>
<dbReference type="VEuPathDB" id="FungiDB:DFL_000696"/>
<name>A0A437AF01_ARTFL</name>
<keyword evidence="2" id="KW-1185">Reference proteome</keyword>
<comment type="caution">
    <text evidence="1">The sequence shown here is derived from an EMBL/GenBank/DDBJ whole genome shotgun (WGS) entry which is preliminary data.</text>
</comment>
<reference evidence="1 2" key="1">
    <citation type="submission" date="2019-01" db="EMBL/GenBank/DDBJ databases">
        <title>Intercellular communication is required for trap formation in the nematode-trapping fungus Duddingtonia flagrans.</title>
        <authorList>
            <person name="Youssar L."/>
            <person name="Wernet V."/>
            <person name="Hensel N."/>
            <person name="Hildebrandt H.-G."/>
            <person name="Fischer R."/>
        </authorList>
    </citation>
    <scope>NUCLEOTIDE SEQUENCE [LARGE SCALE GENOMIC DNA]</scope>
    <source>
        <strain evidence="1 2">CBS H-5679</strain>
    </source>
</reference>
<organism evidence="1 2">
    <name type="scientific">Arthrobotrys flagrans</name>
    <name type="common">Nematode-trapping fungus</name>
    <name type="synonym">Trichothecium flagrans</name>
    <dbReference type="NCBI Taxonomy" id="97331"/>
    <lineage>
        <taxon>Eukaryota</taxon>
        <taxon>Fungi</taxon>
        <taxon>Dikarya</taxon>
        <taxon>Ascomycota</taxon>
        <taxon>Pezizomycotina</taxon>
        <taxon>Orbiliomycetes</taxon>
        <taxon>Orbiliales</taxon>
        <taxon>Orbiliaceae</taxon>
        <taxon>Arthrobotrys</taxon>
    </lineage>
</organism>
<dbReference type="RefSeq" id="XP_067495245.1">
    <property type="nucleotide sequence ID" value="XM_067636467.1"/>
</dbReference>
<dbReference type="Proteomes" id="UP000283090">
    <property type="component" value="Unassembled WGS sequence"/>
</dbReference>
<dbReference type="GeneID" id="93583007"/>